<protein>
    <submittedName>
        <fullName evidence="7">Ribonuclease BN</fullName>
    </submittedName>
</protein>
<feature type="transmembrane region" description="Helical" evidence="6">
    <location>
        <begin position="34"/>
        <end position="56"/>
    </location>
</feature>
<dbReference type="PATRIC" id="fig|29540.5.peg.1537"/>
<evidence type="ECO:0000256" key="2">
    <source>
        <dbReference type="ARBA" id="ARBA00022475"/>
    </source>
</evidence>
<accession>M0AUZ7</accession>
<evidence type="ECO:0000256" key="4">
    <source>
        <dbReference type="ARBA" id="ARBA00022989"/>
    </source>
</evidence>
<dbReference type="InterPro" id="IPR017039">
    <property type="entry name" value="Virul_fac_BrkB"/>
</dbReference>
<comment type="caution">
    <text evidence="7">The sequence shown here is derived from an EMBL/GenBank/DDBJ whole genome shotgun (WGS) entry which is preliminary data.</text>
</comment>
<keyword evidence="4 6" id="KW-1133">Transmembrane helix</keyword>
<evidence type="ECO:0000313" key="8">
    <source>
        <dbReference type="Proteomes" id="UP000011554"/>
    </source>
</evidence>
<dbReference type="OrthoDB" id="204872at2157"/>
<dbReference type="AlphaFoldDB" id="M0AUZ7"/>
<evidence type="ECO:0000313" key="7">
    <source>
        <dbReference type="EMBL" id="ELZ02506.1"/>
    </source>
</evidence>
<dbReference type="Proteomes" id="UP000011554">
    <property type="component" value="Unassembled WGS sequence"/>
</dbReference>
<dbReference type="EMBL" id="AOIO01000021">
    <property type="protein sequence ID" value="ELZ02506.1"/>
    <property type="molecule type" value="Genomic_DNA"/>
</dbReference>
<keyword evidence="5 6" id="KW-0472">Membrane</keyword>
<dbReference type="eggNOG" id="arCOG04965">
    <property type="taxonomic scope" value="Archaea"/>
</dbReference>
<evidence type="ECO:0000256" key="3">
    <source>
        <dbReference type="ARBA" id="ARBA00022692"/>
    </source>
</evidence>
<dbReference type="PANTHER" id="PTHR30213">
    <property type="entry name" value="INNER MEMBRANE PROTEIN YHJD"/>
    <property type="match status" value="1"/>
</dbReference>
<dbReference type="GO" id="GO:0005886">
    <property type="term" value="C:plasma membrane"/>
    <property type="evidence" value="ECO:0007669"/>
    <property type="project" value="UniProtKB-SubCell"/>
</dbReference>
<feature type="transmembrane region" description="Helical" evidence="6">
    <location>
        <begin position="167"/>
        <end position="195"/>
    </location>
</feature>
<comment type="subcellular location">
    <subcellularLocation>
        <location evidence="1">Cell membrane</location>
        <topology evidence="1">Multi-pass membrane protein</topology>
    </subcellularLocation>
</comment>
<name>M0AUZ7_NATA1</name>
<dbReference type="InterPro" id="IPR010916">
    <property type="entry name" value="TonB_box_CS"/>
</dbReference>
<dbReference type="Pfam" id="PF03631">
    <property type="entry name" value="Virul_fac_BrkB"/>
    <property type="match status" value="1"/>
</dbReference>
<evidence type="ECO:0000256" key="1">
    <source>
        <dbReference type="ARBA" id="ARBA00004651"/>
    </source>
</evidence>
<dbReference type="PIRSF" id="PIRSF035875">
    <property type="entry name" value="RNase_BN"/>
    <property type="match status" value="1"/>
</dbReference>
<gene>
    <name evidence="7" type="ORF">C481_07546</name>
</gene>
<feature type="transmembrane region" description="Helical" evidence="6">
    <location>
        <begin position="235"/>
        <end position="261"/>
    </location>
</feature>
<keyword evidence="3 6" id="KW-0812">Transmembrane</keyword>
<evidence type="ECO:0000256" key="6">
    <source>
        <dbReference type="SAM" id="Phobius"/>
    </source>
</evidence>
<proteinExistence type="predicted"/>
<dbReference type="PANTHER" id="PTHR30213:SF0">
    <property type="entry name" value="UPF0761 MEMBRANE PROTEIN YIHY"/>
    <property type="match status" value="1"/>
</dbReference>
<evidence type="ECO:0000256" key="5">
    <source>
        <dbReference type="ARBA" id="ARBA00023136"/>
    </source>
</evidence>
<dbReference type="RefSeq" id="WP_006108538.1">
    <property type="nucleotide sequence ID" value="NZ_AOIO01000021.1"/>
</dbReference>
<keyword evidence="8" id="KW-1185">Reference proteome</keyword>
<keyword evidence="2" id="KW-1003">Cell membrane</keyword>
<sequence length="290" mass="30020">MADSRTRKASSLALVKNVVAVARKCQLSVISAGLAYHAFNALVPLGILLLVGMSLVDALEPLLRAVEAATELDGVLTRDTLLVTGSIDANIVRAGTLAFVILLWSGFRLFRAVNSAFAEIYGARKTQSSVANAATVTLVTAVNAALLTATVALGVTLVSVVGVSRSAFAGGAVATAASSVLLASLLLVVFFPMYYLFPPAGVSAREVLPGALFASLSWTVLSLGFRVYVSTAESVALFGIAGAVLLVLTWVYFGGLCLLLGAAFNAVLAGRVDPDDGWEPMRDIAPTEVS</sequence>
<reference evidence="7 8" key="1">
    <citation type="journal article" date="2014" name="PLoS Genet.">
        <title>Phylogenetically driven sequencing of extremely halophilic archaea reveals strategies for static and dynamic osmo-response.</title>
        <authorList>
            <person name="Becker E.A."/>
            <person name="Seitzer P.M."/>
            <person name="Tritt A."/>
            <person name="Larsen D."/>
            <person name="Krusor M."/>
            <person name="Yao A.I."/>
            <person name="Wu D."/>
            <person name="Madern D."/>
            <person name="Eisen J.A."/>
            <person name="Darling A.E."/>
            <person name="Facciotti M.T."/>
        </authorList>
    </citation>
    <scope>NUCLEOTIDE SEQUENCE [LARGE SCALE GENOMIC DNA]</scope>
    <source>
        <strain evidence="7 8">DSM 12278</strain>
    </source>
</reference>
<dbReference type="PROSITE" id="PS00430">
    <property type="entry name" value="TONB_DEPENDENT_REC_1"/>
    <property type="match status" value="1"/>
</dbReference>
<feature type="transmembrane region" description="Helical" evidence="6">
    <location>
        <begin position="91"/>
        <end position="110"/>
    </location>
</feature>
<organism evidence="7 8">
    <name type="scientific">Natrialba asiatica (strain ATCC 700177 / DSM 12278 / JCM 9576 / FERM P-10747 / NBRC 102637 / 172P1)</name>
    <dbReference type="NCBI Taxonomy" id="29540"/>
    <lineage>
        <taxon>Archaea</taxon>
        <taxon>Methanobacteriati</taxon>
        <taxon>Methanobacteriota</taxon>
        <taxon>Stenosarchaea group</taxon>
        <taxon>Halobacteria</taxon>
        <taxon>Halobacteriales</taxon>
        <taxon>Natrialbaceae</taxon>
        <taxon>Natrialba</taxon>
    </lineage>
</organism>
<feature type="transmembrane region" description="Helical" evidence="6">
    <location>
        <begin position="207"/>
        <end position="229"/>
    </location>
</feature>
<feature type="transmembrane region" description="Helical" evidence="6">
    <location>
        <begin position="130"/>
        <end position="155"/>
    </location>
</feature>